<dbReference type="GO" id="GO:0031501">
    <property type="term" value="C:mannosyltransferase complex"/>
    <property type="evidence" value="ECO:0007669"/>
    <property type="project" value="TreeGrafter"/>
</dbReference>
<keyword evidence="11 12" id="KW-0472">Membrane</keyword>
<feature type="non-terminal residue" evidence="14">
    <location>
        <position position="1"/>
    </location>
</feature>
<evidence type="ECO:0000256" key="13">
    <source>
        <dbReference type="SAM" id="SignalP"/>
    </source>
</evidence>
<dbReference type="GO" id="GO:0004376">
    <property type="term" value="F:GPI mannosyltransferase activity"/>
    <property type="evidence" value="ECO:0007669"/>
    <property type="project" value="InterPro"/>
</dbReference>
<feature type="transmembrane region" description="Helical" evidence="12">
    <location>
        <begin position="309"/>
        <end position="331"/>
    </location>
</feature>
<comment type="pathway">
    <text evidence="2 12">Glycolipid biosynthesis; glycosylphosphatidylinositol-anchor biosynthesis.</text>
</comment>
<dbReference type="EMBL" id="ML992508">
    <property type="protein sequence ID" value="KAF2222413.1"/>
    <property type="molecule type" value="Genomic_DNA"/>
</dbReference>
<feature type="signal peptide" evidence="13">
    <location>
        <begin position="1"/>
        <end position="23"/>
    </location>
</feature>
<evidence type="ECO:0000256" key="9">
    <source>
        <dbReference type="ARBA" id="ARBA00022824"/>
    </source>
</evidence>
<reference evidence="15" key="1">
    <citation type="journal article" date="2020" name="Stud. Mycol.">
        <title>101 Dothideomycetes genomes: A test case for predicting lifestyles and emergence of pathogens.</title>
        <authorList>
            <person name="Haridas S."/>
            <person name="Albert R."/>
            <person name="Binder M."/>
            <person name="Bloem J."/>
            <person name="LaButti K."/>
            <person name="Salamov A."/>
            <person name="Andreopoulos B."/>
            <person name="Baker S."/>
            <person name="Barry K."/>
            <person name="Bills G."/>
            <person name="Bluhm B."/>
            <person name="Cannon C."/>
            <person name="Castanera R."/>
            <person name="Culley D."/>
            <person name="Daum C."/>
            <person name="Ezra D."/>
            <person name="Gonzalez J."/>
            <person name="Henrissat B."/>
            <person name="Kuo A."/>
            <person name="Liang C."/>
            <person name="Lipzen A."/>
            <person name="Lutzoni F."/>
            <person name="Magnuson J."/>
            <person name="Mondo S."/>
            <person name="Nolan M."/>
            <person name="Ohm R."/>
            <person name="Pangilinan J."/>
            <person name="Park H.-J."/>
            <person name="Ramirez L."/>
            <person name="Alfaro M."/>
            <person name="Sun H."/>
            <person name="Tritt A."/>
            <person name="Yoshinaga Y."/>
            <person name="Zwiers L.-H."/>
            <person name="Turgeon B."/>
            <person name="Goodwin S."/>
            <person name="Spatafora J."/>
            <person name="Crous P."/>
            <person name="Grigoriev I."/>
        </authorList>
    </citation>
    <scope>NUCLEOTIDE SEQUENCE [LARGE SCALE GENOMIC DNA]</scope>
    <source>
        <strain evidence="15">CECT 20119</strain>
    </source>
</reference>
<feature type="transmembrane region" description="Helical" evidence="12">
    <location>
        <begin position="245"/>
        <end position="265"/>
    </location>
</feature>
<keyword evidence="13" id="KW-0732">Signal</keyword>
<dbReference type="Proteomes" id="UP000799538">
    <property type="component" value="Unassembled WGS sequence"/>
</dbReference>
<evidence type="ECO:0000256" key="2">
    <source>
        <dbReference type="ARBA" id="ARBA00004687"/>
    </source>
</evidence>
<evidence type="ECO:0000256" key="4">
    <source>
        <dbReference type="ARBA" id="ARBA00013795"/>
    </source>
</evidence>
<dbReference type="GO" id="GO:0006506">
    <property type="term" value="P:GPI anchor biosynthetic process"/>
    <property type="evidence" value="ECO:0007669"/>
    <property type="project" value="UniProtKB-UniPathway"/>
</dbReference>
<keyword evidence="6 12" id="KW-0328">Glycosyltransferase</keyword>
<comment type="similarity">
    <text evidence="3 12">Belongs to the PIGV family.</text>
</comment>
<keyword evidence="7 12" id="KW-0808">Transferase</keyword>
<dbReference type="EC" id="2.4.1.-" evidence="12"/>
<evidence type="ECO:0000256" key="6">
    <source>
        <dbReference type="ARBA" id="ARBA00022676"/>
    </source>
</evidence>
<dbReference type="InterPro" id="IPR007315">
    <property type="entry name" value="PIG-V/Gpi18"/>
</dbReference>
<evidence type="ECO:0000256" key="5">
    <source>
        <dbReference type="ARBA" id="ARBA00022502"/>
    </source>
</evidence>
<dbReference type="GO" id="GO:0005789">
    <property type="term" value="C:endoplasmic reticulum membrane"/>
    <property type="evidence" value="ECO:0007669"/>
    <property type="project" value="UniProtKB-SubCell"/>
</dbReference>
<dbReference type="UniPathway" id="UPA00196"/>
<proteinExistence type="inferred from homology"/>
<feature type="non-terminal residue" evidence="14">
    <location>
        <position position="454"/>
    </location>
</feature>
<evidence type="ECO:0000256" key="8">
    <source>
        <dbReference type="ARBA" id="ARBA00022692"/>
    </source>
</evidence>
<evidence type="ECO:0000256" key="11">
    <source>
        <dbReference type="ARBA" id="ARBA00023136"/>
    </source>
</evidence>
<dbReference type="GO" id="GO:0000009">
    <property type="term" value="F:alpha-1,6-mannosyltransferase activity"/>
    <property type="evidence" value="ECO:0007669"/>
    <property type="project" value="InterPro"/>
</dbReference>
<feature type="transmembrane region" description="Helical" evidence="12">
    <location>
        <begin position="191"/>
        <end position="208"/>
    </location>
</feature>
<keyword evidence="9 12" id="KW-0256">Endoplasmic reticulum</keyword>
<evidence type="ECO:0000256" key="1">
    <source>
        <dbReference type="ARBA" id="ARBA00004477"/>
    </source>
</evidence>
<comment type="function">
    <text evidence="12">Mannosyltransferase involved in glycosylphosphatidylinositol-anchor biosynthesis.</text>
</comment>
<evidence type="ECO:0000256" key="10">
    <source>
        <dbReference type="ARBA" id="ARBA00022989"/>
    </source>
</evidence>
<protein>
    <recommendedName>
        <fullName evidence="4 12">GPI mannosyltransferase 2</fullName>
        <ecNumber evidence="12">2.4.1.-</ecNumber>
    </recommendedName>
</protein>
<gene>
    <name evidence="14" type="ORF">BDZ85DRAFT_178246</name>
</gene>
<comment type="caution">
    <text evidence="12">Lacks conserved residue(s) required for the propagation of feature annotation.</text>
</comment>
<keyword evidence="5 12" id="KW-0337">GPI-anchor biosynthesis</keyword>
<dbReference type="Pfam" id="PF04188">
    <property type="entry name" value="Mannosyl_trans2"/>
    <property type="match status" value="1"/>
</dbReference>
<feature type="transmembrane region" description="Helical" evidence="12">
    <location>
        <begin position="214"/>
        <end position="233"/>
    </location>
</feature>
<keyword evidence="10 12" id="KW-1133">Transmembrane helix</keyword>
<accession>A0A6A6GA37</accession>
<name>A0A6A6GA37_9PEZI</name>
<feature type="chain" id="PRO_5025610835" description="GPI mannosyltransferase 2" evidence="13">
    <location>
        <begin position="24"/>
        <end position="454"/>
    </location>
</feature>
<dbReference type="PANTHER" id="PTHR12468">
    <property type="entry name" value="GPI MANNOSYLTRANSFERASE 2"/>
    <property type="match status" value="1"/>
</dbReference>
<dbReference type="PANTHER" id="PTHR12468:SF2">
    <property type="entry name" value="GPI MANNOSYLTRANSFERASE 2"/>
    <property type="match status" value="1"/>
</dbReference>
<evidence type="ECO:0000313" key="14">
    <source>
        <dbReference type="EMBL" id="KAF2222413.1"/>
    </source>
</evidence>
<keyword evidence="15" id="KW-1185">Reference proteome</keyword>
<evidence type="ECO:0000256" key="12">
    <source>
        <dbReference type="RuleBase" id="RU363112"/>
    </source>
</evidence>
<comment type="subcellular location">
    <subcellularLocation>
        <location evidence="1 12">Endoplasmic reticulum membrane</location>
        <topology evidence="1 12">Multi-pass membrane protein</topology>
    </subcellularLocation>
</comment>
<feature type="transmembrane region" description="Helical" evidence="12">
    <location>
        <begin position="139"/>
        <end position="158"/>
    </location>
</feature>
<organism evidence="14 15">
    <name type="scientific">Elsinoe ampelina</name>
    <dbReference type="NCBI Taxonomy" id="302913"/>
    <lineage>
        <taxon>Eukaryota</taxon>
        <taxon>Fungi</taxon>
        <taxon>Dikarya</taxon>
        <taxon>Ascomycota</taxon>
        <taxon>Pezizomycotina</taxon>
        <taxon>Dothideomycetes</taxon>
        <taxon>Dothideomycetidae</taxon>
        <taxon>Myriangiales</taxon>
        <taxon>Elsinoaceae</taxon>
        <taxon>Elsinoe</taxon>
    </lineage>
</organism>
<feature type="transmembrane region" description="Helical" evidence="12">
    <location>
        <begin position="104"/>
        <end position="127"/>
    </location>
</feature>
<dbReference type="AlphaFoldDB" id="A0A6A6GA37"/>
<dbReference type="OrthoDB" id="10252502at2759"/>
<sequence>ILSLFSLWKIALLLVVALSPGPGYDTSSELLLWDDTETPQARELVSHVLHRLLRWDAIYFVNIANRGYLYEQEWAFGRGFMLLTGQLSKVIPESFLSSDLLQQALSGAVIAHLAHGLTVVLLYELTFRALPGTTTNRRQIARVAACLHVVSPAGVFLSAPYTESLFACLNFSGLLCLAGSPKNPQNFNGRFHHLTCYATAGICFALATTVRSNGLLSVLAIVVLTLPAAFRILTGKGGWADLFTLVSAGIGALLATSGIIVPQYWAYNEYCTGVDTRPWCSQMPPSIISFVQRHYWGNGFLAYWTLSNLPLFLIAAPVLLLLFWTAGAVLLGQTPFRSEGAHGKGEVLESGPQTETLTLQALAAPQLLLSLLALTTFHVQIINRISSGYPIWYIILATCIVRTGHGRRRAEAKAKSTGQGEILPSEKTQRYLVKGAVLYAFIQAGLYSSFLPPA</sequence>
<keyword evidence="8 12" id="KW-0812">Transmembrane</keyword>
<evidence type="ECO:0000313" key="15">
    <source>
        <dbReference type="Proteomes" id="UP000799538"/>
    </source>
</evidence>
<evidence type="ECO:0000256" key="7">
    <source>
        <dbReference type="ARBA" id="ARBA00022679"/>
    </source>
</evidence>
<evidence type="ECO:0000256" key="3">
    <source>
        <dbReference type="ARBA" id="ARBA00008698"/>
    </source>
</evidence>